<reference evidence="1 2" key="1">
    <citation type="submission" date="2016-09" db="EMBL/GenBank/DDBJ databases">
        <title>Extensive genetic diversity and differential bi-allelic expression allows diatom success in the polar Southern Ocean.</title>
        <authorList>
            <consortium name="DOE Joint Genome Institute"/>
            <person name="Mock T."/>
            <person name="Otillar R.P."/>
            <person name="Strauss J."/>
            <person name="Dupont C."/>
            <person name="Frickenhaus S."/>
            <person name="Maumus F."/>
            <person name="Mcmullan M."/>
            <person name="Sanges R."/>
            <person name="Schmutz J."/>
            <person name="Toseland A."/>
            <person name="Valas R."/>
            <person name="Veluchamy A."/>
            <person name="Ward B.J."/>
            <person name="Allen A."/>
            <person name="Barry K."/>
            <person name="Falciatore A."/>
            <person name="Ferrante M."/>
            <person name="Fortunato A.E."/>
            <person name="Gloeckner G."/>
            <person name="Gruber A."/>
            <person name="Hipkin R."/>
            <person name="Janech M."/>
            <person name="Kroth P."/>
            <person name="Leese F."/>
            <person name="Lindquist E."/>
            <person name="Lyon B.R."/>
            <person name="Martin J."/>
            <person name="Mayer C."/>
            <person name="Parker M."/>
            <person name="Quesneville H."/>
            <person name="Raymond J."/>
            <person name="Uhlig C."/>
            <person name="Valentin K.U."/>
            <person name="Worden A.Z."/>
            <person name="Armbrust E.V."/>
            <person name="Bowler C."/>
            <person name="Green B."/>
            <person name="Moulton V."/>
            <person name="Van Oosterhout C."/>
            <person name="Grigoriev I."/>
        </authorList>
    </citation>
    <scope>NUCLEOTIDE SEQUENCE [LARGE SCALE GENOMIC DNA]</scope>
    <source>
        <strain evidence="1 2">CCMP1102</strain>
    </source>
</reference>
<evidence type="ECO:0000313" key="1">
    <source>
        <dbReference type="EMBL" id="OEU06132.1"/>
    </source>
</evidence>
<dbReference type="AlphaFoldDB" id="A0A1E7EJT3"/>
<sequence length="94" mass="10528">KQFVTKSTTVFIGPNPWLEAHITNNPNAAHALSYDSPNDCKKAMLSWITGRRKAQLVWSSVGWSSDNEETWKGLLESTRVGHVQWFSAAPNNIT</sequence>
<organism evidence="1 2">
    <name type="scientific">Fragilariopsis cylindrus CCMP1102</name>
    <dbReference type="NCBI Taxonomy" id="635003"/>
    <lineage>
        <taxon>Eukaryota</taxon>
        <taxon>Sar</taxon>
        <taxon>Stramenopiles</taxon>
        <taxon>Ochrophyta</taxon>
        <taxon>Bacillariophyta</taxon>
        <taxon>Bacillariophyceae</taxon>
        <taxon>Bacillariophycidae</taxon>
        <taxon>Bacillariales</taxon>
        <taxon>Bacillariaceae</taxon>
        <taxon>Fragilariopsis</taxon>
    </lineage>
</organism>
<dbReference type="InParanoid" id="A0A1E7EJT3"/>
<accession>A0A1E7EJT3</accession>
<dbReference type="Proteomes" id="UP000095751">
    <property type="component" value="Unassembled WGS sequence"/>
</dbReference>
<proteinExistence type="predicted"/>
<feature type="non-terminal residue" evidence="1">
    <location>
        <position position="1"/>
    </location>
</feature>
<dbReference type="OrthoDB" id="206335at2759"/>
<name>A0A1E7EJT3_9STRA</name>
<keyword evidence="2" id="KW-1185">Reference proteome</keyword>
<dbReference type="EMBL" id="KV784426">
    <property type="protein sequence ID" value="OEU06132.1"/>
    <property type="molecule type" value="Genomic_DNA"/>
</dbReference>
<gene>
    <name evidence="1" type="ORF">FRACYDRAFT_222545</name>
</gene>
<evidence type="ECO:0000313" key="2">
    <source>
        <dbReference type="Proteomes" id="UP000095751"/>
    </source>
</evidence>
<dbReference type="KEGG" id="fcy:FRACYDRAFT_222545"/>
<protein>
    <submittedName>
        <fullName evidence="1">Uncharacterized protein</fullName>
    </submittedName>
</protein>